<evidence type="ECO:0000256" key="1">
    <source>
        <dbReference type="SAM" id="MobiDB-lite"/>
    </source>
</evidence>
<dbReference type="EMBL" id="AP001551">
    <property type="protein sequence ID" value="BAA92956.1"/>
    <property type="molecule type" value="Genomic_DNA"/>
</dbReference>
<evidence type="ECO:0000313" key="2">
    <source>
        <dbReference type="EMBL" id="BAA92956.1"/>
    </source>
</evidence>
<reference evidence="2" key="1">
    <citation type="journal article" date="2002" name="Nature">
        <title>The genome sequence and structure of rice chromosome 1.</title>
        <authorList>
            <person name="Sasaki T."/>
            <person name="Matsumoto T."/>
            <person name="Yamamoto K."/>
            <person name="Sakata K."/>
            <person name="Baba T."/>
            <person name="Katayose Y."/>
            <person name="Wu J."/>
            <person name="Niimura Y."/>
            <person name="Cheng Z."/>
            <person name="Nagamura Y."/>
            <person name="Antonio B.A."/>
            <person name="Kanamori H."/>
            <person name="Hosokawa S."/>
            <person name="Masukawa M."/>
            <person name="Arikawa K."/>
            <person name="Chiden Y."/>
            <person name="Hayashi M."/>
            <person name="Okamoto M."/>
            <person name="Ando T."/>
            <person name="Aoki H."/>
            <person name="Arita K."/>
            <person name="Hamada M."/>
            <person name="Harada C."/>
            <person name="Hijishita S."/>
            <person name="Honda M."/>
            <person name="Ichikawa Y."/>
            <person name="Idonuma A."/>
            <person name="Iijima M."/>
            <person name="Ikeda M."/>
            <person name="Ikeno M."/>
            <person name="Itoh S."/>
            <person name="Itoh T."/>
            <person name="Itoh Y."/>
            <person name="Itoh Y."/>
            <person name="Iwabuchi A."/>
            <person name="Kamiya K."/>
            <person name="Karasawa W."/>
            <person name="Katagiri S."/>
            <person name="Kikuta A."/>
            <person name="Kobayashi N."/>
            <person name="Kono I."/>
            <person name="Machita K."/>
            <person name="Maehara T."/>
            <person name="Mizuno H."/>
            <person name="Mizubayashi T."/>
            <person name="Mukai Y."/>
            <person name="Nagasaki H."/>
            <person name="Nakashima M."/>
            <person name="Nakama Y."/>
            <person name="Nakamichi Y."/>
            <person name="Nakamura M."/>
            <person name="Namiki N."/>
            <person name="Negishi M."/>
            <person name="Ohta I."/>
            <person name="Ono N."/>
            <person name="Saji S."/>
            <person name="Sakai K."/>
            <person name="Shibata M."/>
            <person name="Shimokawa T."/>
            <person name="Shomura A."/>
            <person name="Song J."/>
            <person name="Takazaki Y."/>
            <person name="Terasawa K."/>
            <person name="Tsuji K."/>
            <person name="Waki K."/>
            <person name="Yamagata H."/>
            <person name="Yamane H."/>
            <person name="Yoshiki S."/>
            <person name="Yoshihara R."/>
            <person name="Yukawa K."/>
            <person name="Zhong H."/>
            <person name="Iwama H."/>
            <person name="Endo T."/>
            <person name="Ito H."/>
            <person name="Hahn J.H."/>
            <person name="Kim H.I."/>
            <person name="Eun M.Y."/>
            <person name="Yano M."/>
            <person name="Jiang J."/>
            <person name="Gojobori T."/>
        </authorList>
    </citation>
    <scope>NUCLEOTIDE SEQUENCE [LARGE SCALE GENOMIC DNA]</scope>
</reference>
<proteinExistence type="predicted"/>
<sequence length="54" mass="6300">MNDKIEDVRGGGVRPHGLARPNRETKQSRSLTGRKRLLKMYCNARFVVRYIILE</sequence>
<accession>Q9LWN9</accession>
<dbReference type="Proteomes" id="UP000817658">
    <property type="component" value="Chromosome 1"/>
</dbReference>
<organism evidence="2">
    <name type="scientific">Oryza sativa subsp. japonica</name>
    <name type="common">Rice</name>
    <dbReference type="NCBI Taxonomy" id="39947"/>
    <lineage>
        <taxon>Eukaryota</taxon>
        <taxon>Viridiplantae</taxon>
        <taxon>Streptophyta</taxon>
        <taxon>Embryophyta</taxon>
        <taxon>Tracheophyta</taxon>
        <taxon>Spermatophyta</taxon>
        <taxon>Magnoliopsida</taxon>
        <taxon>Liliopsida</taxon>
        <taxon>Poales</taxon>
        <taxon>Poaceae</taxon>
        <taxon>BOP clade</taxon>
        <taxon>Oryzoideae</taxon>
        <taxon>Oryzeae</taxon>
        <taxon>Oryzinae</taxon>
        <taxon>Oryza</taxon>
        <taxon>Oryza sativa</taxon>
    </lineage>
</organism>
<feature type="region of interest" description="Disordered" evidence="1">
    <location>
        <begin position="1"/>
        <end position="31"/>
    </location>
</feature>
<name>Q9LWN9_ORYSJ</name>
<protein>
    <submittedName>
        <fullName evidence="2">Uncharacterized protein</fullName>
    </submittedName>
</protein>
<dbReference type="AlphaFoldDB" id="Q9LWN9"/>
<gene>
    <name evidence="2" type="primary">P0451C06.15</name>
</gene>